<keyword evidence="3" id="KW-0645">Protease</keyword>
<keyword evidence="4" id="KW-1185">Reference proteome</keyword>
<dbReference type="Proteomes" id="UP000671913">
    <property type="component" value="Chromosome"/>
</dbReference>
<keyword evidence="1" id="KW-0472">Membrane</keyword>
<dbReference type="Pfam" id="PF02517">
    <property type="entry name" value="Rce1-like"/>
    <property type="match status" value="1"/>
</dbReference>
<feature type="transmembrane region" description="Helical" evidence="1">
    <location>
        <begin position="95"/>
        <end position="121"/>
    </location>
</feature>
<dbReference type="KEGG" id="aaut:ACETAC_10195"/>
<dbReference type="InterPro" id="IPR003675">
    <property type="entry name" value="Rce1/LyrA-like_dom"/>
</dbReference>
<dbReference type="EMBL" id="CP060096">
    <property type="protein sequence ID" value="QSZ27197.1"/>
    <property type="molecule type" value="Genomic_DNA"/>
</dbReference>
<keyword evidence="3" id="KW-0378">Hydrolase</keyword>
<proteinExistence type="predicted"/>
<feature type="transmembrane region" description="Helical" evidence="1">
    <location>
        <begin position="202"/>
        <end position="220"/>
    </location>
</feature>
<evidence type="ECO:0000259" key="2">
    <source>
        <dbReference type="Pfam" id="PF02517"/>
    </source>
</evidence>
<feature type="domain" description="CAAX prenyl protease 2/Lysostaphin resistance protein A-like" evidence="2">
    <location>
        <begin position="148"/>
        <end position="236"/>
    </location>
</feature>
<dbReference type="GO" id="GO:0080120">
    <property type="term" value="P:CAAX-box protein maturation"/>
    <property type="evidence" value="ECO:0007669"/>
    <property type="project" value="UniProtKB-ARBA"/>
</dbReference>
<dbReference type="GO" id="GO:0004175">
    <property type="term" value="F:endopeptidase activity"/>
    <property type="evidence" value="ECO:0007669"/>
    <property type="project" value="UniProtKB-ARBA"/>
</dbReference>
<feature type="transmembrane region" description="Helical" evidence="1">
    <location>
        <begin position="7"/>
        <end position="31"/>
    </location>
</feature>
<keyword evidence="1" id="KW-0812">Transmembrane</keyword>
<feature type="transmembrane region" description="Helical" evidence="1">
    <location>
        <begin position="142"/>
        <end position="163"/>
    </location>
</feature>
<dbReference type="GO" id="GO:0008237">
    <property type="term" value="F:metallopeptidase activity"/>
    <property type="evidence" value="ECO:0007669"/>
    <property type="project" value="UniProtKB-KW"/>
</dbReference>
<keyword evidence="3" id="KW-0482">Metalloprotease</keyword>
<accession>A0A975AVG9</accession>
<sequence length="253" mass="27953">MIFTLSIQTYILIIIAFLLEIVWSGGFKFLYTNPRFTNKFTLYISSLLNINPAVVSSSLLTFYYLTAALTGSILISLYSGCNVISLFLINGNYKVIPITLLGAFASFSLTSLGFSMLYVIFPHIDIVEEINKIRWISGIKKLPKNIAFIVPALSACAEELFFRGVLLNALIKNGFSFWLSLTIVTILFVYGQVILTDTKIQALVISISSFVISIIGGLLFITTGSIISSMIVHASFAGFYTQSNNKKEGKVMI</sequence>
<gene>
    <name evidence="3" type="ORF">ACETAC_10195</name>
</gene>
<protein>
    <submittedName>
        <fullName evidence="3">CPBP family intramembrane metalloprotease</fullName>
    </submittedName>
</protein>
<evidence type="ECO:0000313" key="4">
    <source>
        <dbReference type="Proteomes" id="UP000671913"/>
    </source>
</evidence>
<reference evidence="3" key="1">
    <citation type="submission" date="2020-08" db="EMBL/GenBank/DDBJ databases">
        <title>Genomic insights into the carbon and energy metabolism of the first obligate autotrophic acetogenic bacterium Aceticella autotrophica gen. nov., sp. nov.</title>
        <authorList>
            <person name="Toshchakov S.V."/>
            <person name="Elcheninov A.G."/>
            <person name="Kublanov I.V."/>
            <person name="Frolov E.N."/>
            <person name="Lebedinsky A.V."/>
        </authorList>
    </citation>
    <scope>NUCLEOTIDE SEQUENCE</scope>
    <source>
        <strain evidence="3">3443-3Ac</strain>
    </source>
</reference>
<name>A0A975AVG9_9THEO</name>
<dbReference type="RefSeq" id="WP_284679886.1">
    <property type="nucleotide sequence ID" value="NZ_CP060096.1"/>
</dbReference>
<feature type="transmembrane region" description="Helical" evidence="1">
    <location>
        <begin position="43"/>
        <end position="65"/>
    </location>
</feature>
<dbReference type="AlphaFoldDB" id="A0A975AVG9"/>
<evidence type="ECO:0000256" key="1">
    <source>
        <dbReference type="SAM" id="Phobius"/>
    </source>
</evidence>
<evidence type="ECO:0000313" key="3">
    <source>
        <dbReference type="EMBL" id="QSZ27197.1"/>
    </source>
</evidence>
<organism evidence="3 4">
    <name type="scientific">Aceticella autotrophica</name>
    <dbReference type="NCBI Taxonomy" id="2755338"/>
    <lineage>
        <taxon>Bacteria</taxon>
        <taxon>Bacillati</taxon>
        <taxon>Bacillota</taxon>
        <taxon>Clostridia</taxon>
        <taxon>Thermoanaerobacterales</taxon>
        <taxon>Thermoanaerobacteraceae</taxon>
        <taxon>Aceticella</taxon>
    </lineage>
</organism>
<feature type="transmembrane region" description="Helical" evidence="1">
    <location>
        <begin position="72"/>
        <end position="89"/>
    </location>
</feature>
<feature type="transmembrane region" description="Helical" evidence="1">
    <location>
        <begin position="175"/>
        <end position="195"/>
    </location>
</feature>
<keyword evidence="1" id="KW-1133">Transmembrane helix</keyword>